<comment type="caution">
    <text evidence="1">The sequence shown here is derived from an EMBL/GenBank/DDBJ whole genome shotgun (WGS) entry which is preliminary data.</text>
</comment>
<dbReference type="Proteomes" id="UP001282284">
    <property type="component" value="Unassembled WGS sequence"/>
</dbReference>
<keyword evidence="2" id="KW-1185">Reference proteome</keyword>
<dbReference type="RefSeq" id="WP_317944732.1">
    <property type="nucleotide sequence ID" value="NZ_JAUBDI010000012.1"/>
</dbReference>
<evidence type="ECO:0000313" key="1">
    <source>
        <dbReference type="EMBL" id="MDW0114003.1"/>
    </source>
</evidence>
<proteinExistence type="predicted"/>
<name>A0ABU4GAM8_9BACL</name>
<evidence type="ECO:0000313" key="2">
    <source>
        <dbReference type="Proteomes" id="UP001282284"/>
    </source>
</evidence>
<gene>
    <name evidence="1" type="ORF">QT711_12465</name>
</gene>
<dbReference type="EMBL" id="JAUBDI010000012">
    <property type="protein sequence ID" value="MDW0114003.1"/>
    <property type="molecule type" value="Genomic_DNA"/>
</dbReference>
<protein>
    <submittedName>
        <fullName evidence="1">Uncharacterized protein</fullName>
    </submittedName>
</protein>
<organism evidence="1 2">
    <name type="scientific">Sporosarcina saromensis</name>
    <dbReference type="NCBI Taxonomy" id="359365"/>
    <lineage>
        <taxon>Bacteria</taxon>
        <taxon>Bacillati</taxon>
        <taxon>Bacillota</taxon>
        <taxon>Bacilli</taxon>
        <taxon>Bacillales</taxon>
        <taxon>Caryophanaceae</taxon>
        <taxon>Sporosarcina</taxon>
    </lineage>
</organism>
<sequence length="119" mass="13645">MKQGWINLQGSLIDKPVWRETTNEEKSTFITMLACVNDREEEGVWKNETMTVKPGQLLTTLGAFARQVHYSMTSEKVKVALETLARLDVLKYEIHGQDLLITALEWNRFDGGEASRRQC</sequence>
<accession>A0ABU4GAM8</accession>
<reference evidence="1 2" key="1">
    <citation type="submission" date="2023-06" db="EMBL/GenBank/DDBJ databases">
        <title>Sporosarcina sp. nov., isolated from Korean traditional fermented seafood 'Jeotgal'.</title>
        <authorList>
            <person name="Yang A.I."/>
            <person name="Shin N.-R."/>
        </authorList>
    </citation>
    <scope>NUCLEOTIDE SEQUENCE [LARGE SCALE GENOMIC DNA]</scope>
    <source>
        <strain evidence="1 2">KCTC13119</strain>
    </source>
</reference>